<keyword evidence="1" id="KW-0472">Membrane</keyword>
<keyword evidence="3" id="KW-1185">Reference proteome</keyword>
<organism evidence="2 3">
    <name type="scientific">Paenibacillus odorifer</name>
    <dbReference type="NCBI Taxonomy" id="189426"/>
    <lineage>
        <taxon>Bacteria</taxon>
        <taxon>Bacillati</taxon>
        <taxon>Bacillota</taxon>
        <taxon>Bacilli</taxon>
        <taxon>Bacillales</taxon>
        <taxon>Paenibacillaceae</taxon>
        <taxon>Paenibacillus</taxon>
    </lineage>
</organism>
<dbReference type="RefSeq" id="WP_076219989.1">
    <property type="nucleotide sequence ID" value="NZ_MPTJ01000002.1"/>
</dbReference>
<gene>
    <name evidence="2" type="ORF">BSO21_24435</name>
</gene>
<proteinExistence type="predicted"/>
<sequence length="71" mass="7796">MKIFSLLLVALSSIGVVATFGFSTFSFITGIIGGLIAAFAISGYLQSVRSDYPNESYVNKQVKYQSNYNTW</sequence>
<keyword evidence="1" id="KW-1133">Transmembrane helix</keyword>
<evidence type="ECO:0000313" key="2">
    <source>
        <dbReference type="EMBL" id="OMD20555.1"/>
    </source>
</evidence>
<keyword evidence="1" id="KW-0812">Transmembrane</keyword>
<dbReference type="Proteomes" id="UP000187158">
    <property type="component" value="Unassembled WGS sequence"/>
</dbReference>
<accession>A0ABX3GHE3</accession>
<feature type="transmembrane region" description="Helical" evidence="1">
    <location>
        <begin position="25"/>
        <end position="45"/>
    </location>
</feature>
<dbReference type="EMBL" id="MPVP01000217">
    <property type="protein sequence ID" value="OMD20555.1"/>
    <property type="molecule type" value="Genomic_DNA"/>
</dbReference>
<evidence type="ECO:0000256" key="1">
    <source>
        <dbReference type="SAM" id="Phobius"/>
    </source>
</evidence>
<protein>
    <recommendedName>
        <fullName evidence="4">DUF2273 domain-containing protein</fullName>
    </recommendedName>
</protein>
<reference evidence="2 3" key="1">
    <citation type="submission" date="2016-11" db="EMBL/GenBank/DDBJ databases">
        <title>Paenibacillus species isolates.</title>
        <authorList>
            <person name="Beno S.M."/>
        </authorList>
    </citation>
    <scope>NUCLEOTIDE SEQUENCE [LARGE SCALE GENOMIC DNA]</scope>
    <source>
        <strain evidence="2 3">FSL H7-0433</strain>
    </source>
</reference>
<name>A0ABX3GHE3_9BACL</name>
<evidence type="ECO:0000313" key="3">
    <source>
        <dbReference type="Proteomes" id="UP000187158"/>
    </source>
</evidence>
<comment type="caution">
    <text evidence="2">The sequence shown here is derived from an EMBL/GenBank/DDBJ whole genome shotgun (WGS) entry which is preliminary data.</text>
</comment>
<evidence type="ECO:0008006" key="4">
    <source>
        <dbReference type="Google" id="ProtNLM"/>
    </source>
</evidence>